<dbReference type="GO" id="GO:0031177">
    <property type="term" value="F:phosphopantetheine binding"/>
    <property type="evidence" value="ECO:0007669"/>
    <property type="project" value="TreeGrafter"/>
</dbReference>
<evidence type="ECO:0000256" key="3">
    <source>
        <dbReference type="ARBA" id="ARBA00022598"/>
    </source>
</evidence>
<dbReference type="SMART" id="SM01294">
    <property type="entry name" value="PKS_PP_betabranch"/>
    <property type="match status" value="1"/>
</dbReference>
<dbReference type="Pfam" id="PF00668">
    <property type="entry name" value="Condensation"/>
    <property type="match status" value="1"/>
</dbReference>
<dbReference type="Gene3D" id="3.40.50.720">
    <property type="entry name" value="NAD(P)-binding Rossmann-like Domain"/>
    <property type="match status" value="1"/>
</dbReference>
<dbReference type="InterPro" id="IPR013120">
    <property type="entry name" value="FAR_NAD-bd"/>
</dbReference>
<dbReference type="Gene3D" id="2.30.38.10">
    <property type="entry name" value="Luciferase, Domain 3"/>
    <property type="match status" value="1"/>
</dbReference>
<dbReference type="PROSITE" id="PS00012">
    <property type="entry name" value="PHOSPHOPANTETHEINE"/>
    <property type="match status" value="1"/>
</dbReference>
<dbReference type="InterPro" id="IPR009081">
    <property type="entry name" value="PP-bd_ACP"/>
</dbReference>
<dbReference type="GO" id="GO:0005737">
    <property type="term" value="C:cytoplasm"/>
    <property type="evidence" value="ECO:0007669"/>
    <property type="project" value="TreeGrafter"/>
</dbReference>
<dbReference type="Pfam" id="PF00550">
    <property type="entry name" value="PP-binding"/>
    <property type="match status" value="1"/>
</dbReference>
<keyword evidence="3" id="KW-0436">Ligase</keyword>
<evidence type="ECO:0000256" key="2">
    <source>
        <dbReference type="ARBA" id="ARBA00022553"/>
    </source>
</evidence>
<dbReference type="PANTHER" id="PTHR45527">
    <property type="entry name" value="NONRIBOSOMAL PEPTIDE SYNTHETASE"/>
    <property type="match status" value="1"/>
</dbReference>
<dbReference type="InterPro" id="IPR006162">
    <property type="entry name" value="Ppantetheine_attach_site"/>
</dbReference>
<dbReference type="NCBIfam" id="TIGR01746">
    <property type="entry name" value="Thioester-redct"/>
    <property type="match status" value="1"/>
</dbReference>
<dbReference type="Gene3D" id="3.30.300.30">
    <property type="match status" value="1"/>
</dbReference>
<accession>A0A6V8QXX0</accession>
<dbReference type="SUPFAM" id="SSF52777">
    <property type="entry name" value="CoA-dependent acyltransferases"/>
    <property type="match status" value="2"/>
</dbReference>
<dbReference type="InterPro" id="IPR010071">
    <property type="entry name" value="AA_adenyl_dom"/>
</dbReference>
<dbReference type="SUPFAM" id="SSF56801">
    <property type="entry name" value="Acetyl-CoA synthetase-like"/>
    <property type="match status" value="1"/>
</dbReference>
<dbReference type="CDD" id="cd05918">
    <property type="entry name" value="A_NRPS_SidN3_like"/>
    <property type="match status" value="1"/>
</dbReference>
<dbReference type="InterPro" id="IPR010080">
    <property type="entry name" value="Thioester_reductase-like_dom"/>
</dbReference>
<feature type="domain" description="Carrier" evidence="4">
    <location>
        <begin position="846"/>
        <end position="924"/>
    </location>
</feature>
<organism evidence="5 6">
    <name type="scientific">Trichoderma asperellum</name>
    <name type="common">Filamentous fungus</name>
    <dbReference type="NCBI Taxonomy" id="101201"/>
    <lineage>
        <taxon>Eukaryota</taxon>
        <taxon>Fungi</taxon>
        <taxon>Dikarya</taxon>
        <taxon>Ascomycota</taxon>
        <taxon>Pezizomycotina</taxon>
        <taxon>Sordariomycetes</taxon>
        <taxon>Hypocreomycetidae</taxon>
        <taxon>Hypocreales</taxon>
        <taxon>Hypocreaceae</taxon>
        <taxon>Trichoderma</taxon>
    </lineage>
</organism>
<dbReference type="PANTHER" id="PTHR45527:SF1">
    <property type="entry name" value="FATTY ACID SYNTHASE"/>
    <property type="match status" value="1"/>
</dbReference>
<protein>
    <submittedName>
        <fullName evidence="5">Nonribosomal peptide synthetase lcsA</fullName>
    </submittedName>
</protein>
<keyword evidence="2" id="KW-0597">Phosphoprotein</keyword>
<proteinExistence type="predicted"/>
<dbReference type="CDD" id="cd19545">
    <property type="entry name" value="FUM14_C_NRPS-like"/>
    <property type="match status" value="1"/>
</dbReference>
<dbReference type="Pfam" id="PF00501">
    <property type="entry name" value="AMP-binding"/>
    <property type="match status" value="1"/>
</dbReference>
<dbReference type="GO" id="GO:0044550">
    <property type="term" value="P:secondary metabolite biosynthetic process"/>
    <property type="evidence" value="ECO:0007669"/>
    <property type="project" value="TreeGrafter"/>
</dbReference>
<dbReference type="PIRSF" id="PIRSF001617">
    <property type="entry name" value="Alpha-AR"/>
    <property type="match status" value="1"/>
</dbReference>
<dbReference type="OrthoDB" id="4895341at2759"/>
<dbReference type="NCBIfam" id="TIGR01733">
    <property type="entry name" value="AA-adenyl-dom"/>
    <property type="match status" value="1"/>
</dbReference>
<evidence type="ECO:0000259" key="4">
    <source>
        <dbReference type="PROSITE" id="PS50075"/>
    </source>
</evidence>
<dbReference type="InterPro" id="IPR045851">
    <property type="entry name" value="AMP-bd_C_sf"/>
</dbReference>
<dbReference type="FunFam" id="3.40.50.12780:FF:000014">
    <property type="entry name" value="Nonribosomal peptide synthetase 1"/>
    <property type="match status" value="1"/>
</dbReference>
<evidence type="ECO:0000313" key="6">
    <source>
        <dbReference type="Proteomes" id="UP000517252"/>
    </source>
</evidence>
<dbReference type="InterPro" id="IPR023213">
    <property type="entry name" value="CAT-like_dom_sf"/>
</dbReference>
<dbReference type="Gene3D" id="1.10.1200.10">
    <property type="entry name" value="ACP-like"/>
    <property type="match status" value="1"/>
</dbReference>
<dbReference type="GO" id="GO:0043041">
    <property type="term" value="P:amino acid activation for nonribosomal peptide biosynthetic process"/>
    <property type="evidence" value="ECO:0007669"/>
    <property type="project" value="TreeGrafter"/>
</dbReference>
<reference evidence="5 6" key="1">
    <citation type="submission" date="2020-07" db="EMBL/GenBank/DDBJ databases">
        <title>Trichoderma asperellum IC-1 whole genome shotgun sequence.</title>
        <authorList>
            <person name="Kanamasa S."/>
            <person name="Takahashi H."/>
        </authorList>
    </citation>
    <scope>NUCLEOTIDE SEQUENCE [LARGE SCALE GENOMIC DNA]</scope>
    <source>
        <strain evidence="5 6">IC-1</strain>
    </source>
</reference>
<dbReference type="Proteomes" id="UP000517252">
    <property type="component" value="Unassembled WGS sequence"/>
</dbReference>
<dbReference type="PROSITE" id="PS50075">
    <property type="entry name" value="CARRIER"/>
    <property type="match status" value="1"/>
</dbReference>
<gene>
    <name evidence="5" type="ORF">TASIC1_0008039500</name>
</gene>
<dbReference type="InterPro" id="IPR020845">
    <property type="entry name" value="AMP-binding_CS"/>
</dbReference>
<dbReference type="Gene3D" id="3.30.559.30">
    <property type="entry name" value="Nonribosomal peptide synthetase, condensation domain"/>
    <property type="match status" value="1"/>
</dbReference>
<dbReference type="Gene3D" id="3.30.559.10">
    <property type="entry name" value="Chloramphenicol acetyltransferase-like domain"/>
    <property type="match status" value="1"/>
</dbReference>
<evidence type="ECO:0000256" key="1">
    <source>
        <dbReference type="ARBA" id="ARBA00022450"/>
    </source>
</evidence>
<sequence>MHHSIFDGWSMGCIVGTLDAIYRGNEPPPLAQYARFVKHTMDLQFDFTRAYWLEQLHEANRASFPASTSEITAVSGATRYVSKKIAFSNLPRTSVTKASVIRAAWAIILGRYSDTDDVCFGASVSGRNAALIGADSMPGVMLATVPVRVQLNRNQTVTEYLRSIQAQSTDMVAYEQFGLQNISSLSKNAKDACNFSSLLVIQPAGFFTQGSSDSDAILVDESSDEAIEERIQNFINYPLVVQALLFDNKVEIVLMYNTACVSKPQAVALSEQFDHVIQQLLSQGEQPLSSVSVAGPWDMQQAVRWNSADLEPVDDCLHSLVSSQARRRPNHEAIYSTEGSMTYAKLDLLSSQLAVVLREKGVGPDAFVAICLEKSIWAIVAMLGILKAGGAFVPLDPNHPAARRQALVNAVGAQVLIVSPSTAKECMNMTKNTIELSSIMVSELYKIKETTIPDVAKPTNAAYMLFTSGSTGQPKGVIVEHQGICTSLIGEHSAFNTNENSRWFQFANYVFDACITEIFVALTAGGTVCVPTETERMHHMAKFMMDAHVNITLLTPTVVKTLTPDSVPSLKTLILGGEAASKDILQTWYGWLDLRNAYGPVEACISSSVHVYKSSADSVTTIGRGFAHHCWIVDSENFQKLAPVGCVGELLVQGPALARGYFADEEKTKYSFLEDVKWLPAEYTKFRRFYRTGDLVRYIEDGTLEYLGRKDTQIKVRGQRIEVGEIEYQVKRLEKKIEHVAVDIINRESLAAFVTFSSETNRHAVKENIEFQVKGDDIEDLFSQLWANMSYVLPQHMLPSYIIPVSQMPQNSAGKLDRKLLLQAAAQLPTGELAQYLFGQRKIFRDCTNDMEIWIRSQWAYVLNLPAETISVDDNFYQLGGDSIRIVTLAKSILSEYGVSLGLSILNSKHTTISSMVKFIESGGGDGTDEGSGANLVERIQSITKNISASTLKNLVNRPIVKPFNKSTVFLTGATGFLGTELLRQLLRNIYVESVIVLVRCNSPQHGLERIRAIAQTAKWWRKNDSKKIQVWVGDLGKPRLGLNAFQWERLSGMCKTHSNIDAIVHNGAVVNWNADYDKLRAANVDSTVELLNISAASPAHPRFVFVSGGLKTDPEDDQTAVTAQLEQLNGYVQTKFVCESVIQNALKSLPNKQNRLSIVKPGRIIGAQNNGVANVDDLIWRVVSGAAAIHAYPVEPTENWMYIADVSSVASIVLNQVLEEGPICPFIHVTGGMPTLVFWELVNQELNVKCQPVSWEEWKDSALASMNEVGDKHPLWPVQHFLGALGGPRSAKELATEPSKHKQWHAAVKKNVQYLRSIGFIASSVKELGNVKDGAIKRIH</sequence>
<dbReference type="InterPro" id="IPR036291">
    <property type="entry name" value="NAD(P)-bd_dom_sf"/>
</dbReference>
<dbReference type="InterPro" id="IPR036736">
    <property type="entry name" value="ACP-like_sf"/>
</dbReference>
<dbReference type="GO" id="GO:0016874">
    <property type="term" value="F:ligase activity"/>
    <property type="evidence" value="ECO:0007669"/>
    <property type="project" value="UniProtKB-KW"/>
</dbReference>
<dbReference type="Gene3D" id="3.40.50.980">
    <property type="match status" value="2"/>
</dbReference>
<name>A0A6V8QXX0_TRIAP</name>
<dbReference type="FunFam" id="3.40.50.980:FF:000001">
    <property type="entry name" value="Non-ribosomal peptide synthetase"/>
    <property type="match status" value="1"/>
</dbReference>
<comment type="caution">
    <text evidence="5">The sequence shown here is derived from an EMBL/GenBank/DDBJ whole genome shotgun (WGS) entry which is preliminary data.</text>
</comment>
<dbReference type="EMBL" id="BLZH01000008">
    <property type="protein sequence ID" value="GFP57554.1"/>
    <property type="molecule type" value="Genomic_DNA"/>
</dbReference>
<dbReference type="PROSITE" id="PS00455">
    <property type="entry name" value="AMP_BINDING"/>
    <property type="match status" value="1"/>
</dbReference>
<dbReference type="InterPro" id="IPR000873">
    <property type="entry name" value="AMP-dep_synth/lig_dom"/>
</dbReference>
<keyword evidence="1" id="KW-0596">Phosphopantetheine</keyword>
<dbReference type="SUPFAM" id="SSF51735">
    <property type="entry name" value="NAD(P)-binding Rossmann-fold domains"/>
    <property type="match status" value="1"/>
</dbReference>
<evidence type="ECO:0000313" key="5">
    <source>
        <dbReference type="EMBL" id="GFP57554.1"/>
    </source>
</evidence>
<dbReference type="InterPro" id="IPR001242">
    <property type="entry name" value="Condensation_dom"/>
</dbReference>
<dbReference type="SUPFAM" id="SSF47336">
    <property type="entry name" value="ACP-like"/>
    <property type="match status" value="1"/>
</dbReference>
<dbReference type="Pfam" id="PF07993">
    <property type="entry name" value="NAD_binding_4"/>
    <property type="match status" value="1"/>
</dbReference>